<feature type="coiled-coil region" evidence="1">
    <location>
        <begin position="1"/>
        <end position="28"/>
    </location>
</feature>
<dbReference type="AlphaFoldDB" id="A0A150PQW6"/>
<feature type="coiled-coil region" evidence="1">
    <location>
        <begin position="72"/>
        <end position="99"/>
    </location>
</feature>
<dbReference type="Proteomes" id="UP000075420">
    <property type="component" value="Unassembled WGS sequence"/>
</dbReference>
<name>A0A150PQW6_SORCE</name>
<reference evidence="3 4" key="1">
    <citation type="submission" date="2014-02" db="EMBL/GenBank/DDBJ databases">
        <title>The small core and large imbalanced accessory genome model reveals a collaborative survival strategy of Sorangium cellulosum strains in nature.</title>
        <authorList>
            <person name="Han K."/>
            <person name="Peng R."/>
            <person name="Blom J."/>
            <person name="Li Y.-Z."/>
        </authorList>
    </citation>
    <scope>NUCLEOTIDE SEQUENCE [LARGE SCALE GENOMIC DNA]</scope>
    <source>
        <strain evidence="3 4">So0157-25</strain>
    </source>
</reference>
<proteinExistence type="predicted"/>
<evidence type="ECO:0000313" key="3">
    <source>
        <dbReference type="EMBL" id="KYF58043.1"/>
    </source>
</evidence>
<evidence type="ECO:0000256" key="1">
    <source>
        <dbReference type="SAM" id="Coils"/>
    </source>
</evidence>
<keyword evidence="1" id="KW-0175">Coiled coil</keyword>
<evidence type="ECO:0000256" key="2">
    <source>
        <dbReference type="SAM" id="MobiDB-lite"/>
    </source>
</evidence>
<gene>
    <name evidence="3" type="ORF">BE08_17590</name>
</gene>
<feature type="region of interest" description="Disordered" evidence="2">
    <location>
        <begin position="102"/>
        <end position="141"/>
    </location>
</feature>
<dbReference type="EMBL" id="JELY01000802">
    <property type="protein sequence ID" value="KYF58043.1"/>
    <property type="molecule type" value="Genomic_DNA"/>
</dbReference>
<evidence type="ECO:0000313" key="4">
    <source>
        <dbReference type="Proteomes" id="UP000075420"/>
    </source>
</evidence>
<sequence>MSRYRSEIEVVRLNIQELEERLRHVRAQQILVDAGANLGPLAQRPFSRIMYRLGRALGRRLSRRPGGSAHELAAARARLVWLEQRVAAAEAALSKAMQEAASRAQLSDALPESAPASTPPDTPERTLPYALGRTLGRLRRR</sequence>
<accession>A0A150PQW6</accession>
<comment type="caution">
    <text evidence="3">The sequence shown here is derived from an EMBL/GenBank/DDBJ whole genome shotgun (WGS) entry which is preliminary data.</text>
</comment>
<protein>
    <submittedName>
        <fullName evidence="3">Uncharacterized protein</fullName>
    </submittedName>
</protein>
<organism evidence="3 4">
    <name type="scientific">Sorangium cellulosum</name>
    <name type="common">Polyangium cellulosum</name>
    <dbReference type="NCBI Taxonomy" id="56"/>
    <lineage>
        <taxon>Bacteria</taxon>
        <taxon>Pseudomonadati</taxon>
        <taxon>Myxococcota</taxon>
        <taxon>Polyangia</taxon>
        <taxon>Polyangiales</taxon>
        <taxon>Polyangiaceae</taxon>
        <taxon>Sorangium</taxon>
    </lineage>
</organism>